<feature type="repeat" description="PPR" evidence="2">
    <location>
        <begin position="591"/>
        <end position="625"/>
    </location>
</feature>
<gene>
    <name evidence="3" type="primary">PCMP-H8_3</name>
    <name evidence="3" type="ORF">g.124473</name>
</gene>
<proteinExistence type="predicted"/>
<evidence type="ECO:0000256" key="2">
    <source>
        <dbReference type="PROSITE-ProRule" id="PRU00708"/>
    </source>
</evidence>
<feature type="repeat" description="PPR" evidence="2">
    <location>
        <begin position="85"/>
        <end position="119"/>
    </location>
</feature>
<evidence type="ECO:0000313" key="3">
    <source>
        <dbReference type="EMBL" id="JAT48447.1"/>
    </source>
</evidence>
<feature type="repeat" description="PPR" evidence="2">
    <location>
        <begin position="727"/>
        <end position="761"/>
    </location>
</feature>
<dbReference type="InterPro" id="IPR011990">
    <property type="entry name" value="TPR-like_helical_dom_sf"/>
</dbReference>
<name>A0A1D1Y1D2_9ARAE</name>
<dbReference type="Gene3D" id="1.25.40.10">
    <property type="entry name" value="Tetratricopeptide repeat domain"/>
    <property type="match status" value="4"/>
</dbReference>
<dbReference type="GO" id="GO:0009451">
    <property type="term" value="P:RNA modification"/>
    <property type="evidence" value="ECO:0007669"/>
    <property type="project" value="InterPro"/>
</dbReference>
<dbReference type="GO" id="GO:0003723">
    <property type="term" value="F:RNA binding"/>
    <property type="evidence" value="ECO:0007669"/>
    <property type="project" value="InterPro"/>
</dbReference>
<reference evidence="3" key="1">
    <citation type="submission" date="2015-07" db="EMBL/GenBank/DDBJ databases">
        <title>Transcriptome Assembly of Anthurium amnicola.</title>
        <authorList>
            <person name="Suzuki J."/>
        </authorList>
    </citation>
    <scope>NUCLEOTIDE SEQUENCE</scope>
</reference>
<accession>A0A1D1Y1D2</accession>
<evidence type="ECO:0000256" key="1">
    <source>
        <dbReference type="ARBA" id="ARBA00022737"/>
    </source>
</evidence>
<dbReference type="FunFam" id="1.25.40.10:FF:000344">
    <property type="entry name" value="Pentatricopeptide repeat-containing protein"/>
    <property type="match status" value="1"/>
</dbReference>
<dbReference type="AlphaFoldDB" id="A0A1D1Y1D2"/>
<feature type="repeat" description="PPR" evidence="2">
    <location>
        <begin position="186"/>
        <end position="220"/>
    </location>
</feature>
<feature type="repeat" description="PPR" evidence="2">
    <location>
        <begin position="390"/>
        <end position="424"/>
    </location>
</feature>
<dbReference type="Pfam" id="PF13041">
    <property type="entry name" value="PPR_2"/>
    <property type="match status" value="2"/>
</dbReference>
<dbReference type="InterPro" id="IPR002885">
    <property type="entry name" value="PPR_rpt"/>
</dbReference>
<keyword evidence="1" id="KW-0677">Repeat</keyword>
<dbReference type="NCBIfam" id="TIGR00756">
    <property type="entry name" value="PPR"/>
    <property type="match status" value="4"/>
</dbReference>
<dbReference type="Pfam" id="PF01535">
    <property type="entry name" value="PPR"/>
    <property type="match status" value="8"/>
</dbReference>
<dbReference type="FunFam" id="1.25.40.10:FF:000285">
    <property type="entry name" value="Pentatricopeptide repeat-containing protein, chloroplastic"/>
    <property type="match status" value="1"/>
</dbReference>
<dbReference type="Pfam" id="PF20431">
    <property type="entry name" value="E_motif"/>
    <property type="match status" value="1"/>
</dbReference>
<feature type="repeat" description="PPR" evidence="2">
    <location>
        <begin position="490"/>
        <end position="524"/>
    </location>
</feature>
<dbReference type="EMBL" id="GDJX01019489">
    <property type="protein sequence ID" value="JAT48447.1"/>
    <property type="molecule type" value="Transcribed_RNA"/>
</dbReference>
<dbReference type="FunFam" id="1.25.40.10:FF:000090">
    <property type="entry name" value="Pentatricopeptide repeat-containing protein, chloroplastic"/>
    <property type="match status" value="1"/>
</dbReference>
<dbReference type="FunFam" id="1.25.40.10:FF:000361">
    <property type="entry name" value="Pentatricopeptide repeat-containing protein chloroplastic"/>
    <property type="match status" value="1"/>
</dbReference>
<dbReference type="InterPro" id="IPR046960">
    <property type="entry name" value="PPR_At4g14850-like_plant"/>
</dbReference>
<dbReference type="PROSITE" id="PS51375">
    <property type="entry name" value="PPR"/>
    <property type="match status" value="6"/>
</dbReference>
<dbReference type="PANTHER" id="PTHR24015">
    <property type="entry name" value="OS07G0578800 PROTEIN-RELATED"/>
    <property type="match status" value="1"/>
</dbReference>
<sequence>MRAASLQPPVVLPPPPDAASCCLRALVLGSHSLSHTKQAHAQAAVRGLLRRSLPICAALILTYSDFHDPPSSRRLFEGSPLRRLGAFLWNALVRSYTKAGLHGEAFGVYNHMAWDGVRPDDRTFPFVLTACADAAALCKGREVHGSVVKSGFGGDVFVGNTLLALYGACSVLSDAWKVFNEMLERDVVSWNSLISVFSENGYCLESVNCFRELTRTGLGVNSVSVVSVLPPCSALEDRDKVIGEGIHGYVIKLGLDTQVTVGNVLVDFYGKYGDSQDALRAFRYMVQKNVVSWNTIIGNLTHDGLCIDALCLFRAMLANGTQFNSFTISTLLPALVELGFFKMAQEIHGHSIRQGWDSDVFVANSLVDMYAKWCHAKEASDVFNGIKWKNIVSWNAMIANLAQNKCELEAIDLIREMQANDDSPNSITFANALPACARIAALNHGKEIHARSIRVEVCSDLFVSNALVDMYAKSGYLDLARNVFEISERDEISYNALIVGYARSLHCSEALYLFVEMGLAGLKYDTVSFMGALSACANLSAIKRGKEVHALSIRKHFHSHLFVANSLLDLYTKRGHLDVAKRIFDQIQDKDVASWNAMILGYGMQGKHGVAIDLFDRMKDENLECDSVSYIAVLTACSHCRLVERGKMYFNQMSSQNIQRTQMHYACMVDLLGRAGFMDEAVELIKAMPFEPGADVWGALLGACGVNGNLELGRWAAEHLFKLKPGHSGYYILLSNMYAEVGRWEEAVEIRELMKSKGVQKNPGCSWVDIGSKTCISSW</sequence>
<dbReference type="InterPro" id="IPR046848">
    <property type="entry name" value="E_motif"/>
</dbReference>
<dbReference type="FunFam" id="1.25.40.10:FF:000381">
    <property type="entry name" value="Pentatricopeptide repeat-containing protein"/>
    <property type="match status" value="1"/>
</dbReference>
<protein>
    <submittedName>
        <fullName evidence="3">Pentatricopeptide repeat-containing protein At1g18485</fullName>
    </submittedName>
</protein>
<dbReference type="PANTHER" id="PTHR24015:SF356">
    <property type="entry name" value="DYW DOMAIN-CONTAINING PROTEIN"/>
    <property type="match status" value="1"/>
</dbReference>
<organism evidence="3">
    <name type="scientific">Anthurium amnicola</name>
    <dbReference type="NCBI Taxonomy" id="1678845"/>
    <lineage>
        <taxon>Eukaryota</taxon>
        <taxon>Viridiplantae</taxon>
        <taxon>Streptophyta</taxon>
        <taxon>Embryophyta</taxon>
        <taxon>Tracheophyta</taxon>
        <taxon>Spermatophyta</taxon>
        <taxon>Magnoliopsida</taxon>
        <taxon>Liliopsida</taxon>
        <taxon>Araceae</taxon>
        <taxon>Pothoideae</taxon>
        <taxon>Potheae</taxon>
        <taxon>Anthurium</taxon>
    </lineage>
</organism>